<dbReference type="OrthoDB" id="2565191at2759"/>
<dbReference type="EMBL" id="VXIS01000098">
    <property type="protein sequence ID" value="KAA8905545.1"/>
    <property type="molecule type" value="Genomic_DNA"/>
</dbReference>
<dbReference type="Pfam" id="PF05234">
    <property type="entry name" value="UAF_Rrn10"/>
    <property type="match status" value="1"/>
</dbReference>
<evidence type="ECO:0000313" key="3">
    <source>
        <dbReference type="Proteomes" id="UP000326924"/>
    </source>
</evidence>
<feature type="region of interest" description="Disordered" evidence="1">
    <location>
        <begin position="163"/>
        <end position="209"/>
    </location>
</feature>
<dbReference type="PANTHER" id="PTHR28054">
    <property type="entry name" value="RNA POLYMERASE I-SPECIFIC TRANSCRIPTION INITIATION FACTOR RRN10"/>
    <property type="match status" value="1"/>
</dbReference>
<dbReference type="PANTHER" id="PTHR28054:SF1">
    <property type="entry name" value="RNA POLYMERASE I-SPECIFIC TRANSCRIPTION INITIATION FACTOR RRN10"/>
    <property type="match status" value="1"/>
</dbReference>
<feature type="region of interest" description="Disordered" evidence="1">
    <location>
        <begin position="1"/>
        <end position="25"/>
    </location>
</feature>
<dbReference type="AlphaFoldDB" id="A0A5J5EWB6"/>
<reference evidence="2 3" key="1">
    <citation type="submission" date="2019-09" db="EMBL/GenBank/DDBJ databases">
        <title>Draft genome of the ectomycorrhizal ascomycete Sphaerosporella brunnea.</title>
        <authorList>
            <consortium name="DOE Joint Genome Institute"/>
            <person name="Benucci G.M."/>
            <person name="Marozzi G."/>
            <person name="Antonielli L."/>
            <person name="Sanchez S."/>
            <person name="Marco P."/>
            <person name="Wang X."/>
            <person name="Falini L.B."/>
            <person name="Barry K."/>
            <person name="Haridas S."/>
            <person name="Lipzen A."/>
            <person name="Labutti K."/>
            <person name="Grigoriev I.V."/>
            <person name="Murat C."/>
            <person name="Martin F."/>
            <person name="Albertini E."/>
            <person name="Donnini D."/>
            <person name="Bonito G."/>
        </authorList>
    </citation>
    <scope>NUCLEOTIDE SEQUENCE [LARGE SCALE GENOMIC DNA]</scope>
    <source>
        <strain evidence="2 3">Sb_GMNB300</strain>
    </source>
</reference>
<sequence>MPPKRAVTASGDSQRKKRKTNETAAAPRMHPTVYDAVASRINYEGFIKASFQNEFKESRVRSGVMRPADEVLGRRRRAPEGIAPGGDNVLQKLPDHELLLAIHQYAADFYCANGMGPVSTRSMDETALIAIGLLLEETVGHLLGAGGHLALVDKRALELKDQGLVRDEDDEYYDEVEAPGESDEPEDQEGNDNGDDEDGDYESDHEDTG</sequence>
<accession>A0A5J5EWB6</accession>
<organism evidence="2 3">
    <name type="scientific">Sphaerosporella brunnea</name>
    <dbReference type="NCBI Taxonomy" id="1250544"/>
    <lineage>
        <taxon>Eukaryota</taxon>
        <taxon>Fungi</taxon>
        <taxon>Dikarya</taxon>
        <taxon>Ascomycota</taxon>
        <taxon>Pezizomycotina</taxon>
        <taxon>Pezizomycetes</taxon>
        <taxon>Pezizales</taxon>
        <taxon>Pyronemataceae</taxon>
        <taxon>Sphaerosporella</taxon>
    </lineage>
</organism>
<keyword evidence="3" id="KW-1185">Reference proteome</keyword>
<feature type="compositionally biased region" description="Acidic residues" evidence="1">
    <location>
        <begin position="167"/>
        <end position="209"/>
    </location>
</feature>
<dbReference type="InParanoid" id="A0A5J5EWB6"/>
<gene>
    <name evidence="2" type="ORF">FN846DRAFT_890473</name>
</gene>
<evidence type="ECO:0000256" key="1">
    <source>
        <dbReference type="SAM" id="MobiDB-lite"/>
    </source>
</evidence>
<protein>
    <submittedName>
        <fullName evidence="2">Uncharacterized protein</fullName>
    </submittedName>
</protein>
<dbReference type="Proteomes" id="UP000326924">
    <property type="component" value="Unassembled WGS sequence"/>
</dbReference>
<name>A0A5J5EWB6_9PEZI</name>
<comment type="caution">
    <text evidence="2">The sequence shown here is derived from an EMBL/GenBank/DDBJ whole genome shotgun (WGS) entry which is preliminary data.</text>
</comment>
<dbReference type="GO" id="GO:0006360">
    <property type="term" value="P:transcription by RNA polymerase I"/>
    <property type="evidence" value="ECO:0007669"/>
    <property type="project" value="InterPro"/>
</dbReference>
<dbReference type="InterPro" id="IPR022793">
    <property type="entry name" value="Rrn10"/>
</dbReference>
<proteinExistence type="predicted"/>
<evidence type="ECO:0000313" key="2">
    <source>
        <dbReference type="EMBL" id="KAA8905545.1"/>
    </source>
</evidence>